<dbReference type="EMBL" id="JAEUBD010000983">
    <property type="protein sequence ID" value="KAH3669616.1"/>
    <property type="molecule type" value="Genomic_DNA"/>
</dbReference>
<gene>
    <name evidence="2" type="ORF">OGATHE_002428</name>
</gene>
<evidence type="ECO:0000256" key="1">
    <source>
        <dbReference type="SAM" id="MobiDB-lite"/>
    </source>
</evidence>
<dbReference type="Proteomes" id="UP000788993">
    <property type="component" value="Unassembled WGS sequence"/>
</dbReference>
<evidence type="ECO:0000313" key="3">
    <source>
        <dbReference type="Proteomes" id="UP000788993"/>
    </source>
</evidence>
<reference evidence="2" key="2">
    <citation type="submission" date="2021-01" db="EMBL/GenBank/DDBJ databases">
        <authorList>
            <person name="Schikora-Tamarit M.A."/>
        </authorList>
    </citation>
    <scope>NUCLEOTIDE SEQUENCE</scope>
    <source>
        <strain evidence="2">NCAIM Y.01608</strain>
    </source>
</reference>
<dbReference type="AlphaFoldDB" id="A0A9P8T883"/>
<name>A0A9P8T883_9ASCO</name>
<evidence type="ECO:0000313" key="2">
    <source>
        <dbReference type="EMBL" id="KAH3669616.1"/>
    </source>
</evidence>
<proteinExistence type="predicted"/>
<sequence>MSRRKTVRWTQFARCRVWYAACLYDGTSNTSSSSSNARPLVSGSSHKTSKNPTMFHAAYHPNAPCGLNAFSSDGQVRDKIKLKNQQVAVANDIVTSRTYSAAHSAEYVNGTGPSEEA</sequence>
<accession>A0A9P8T883</accession>
<keyword evidence="3" id="KW-1185">Reference proteome</keyword>
<comment type="caution">
    <text evidence="2">The sequence shown here is derived from an EMBL/GenBank/DDBJ whole genome shotgun (WGS) entry which is preliminary data.</text>
</comment>
<protein>
    <submittedName>
        <fullName evidence="2">Uncharacterized protein</fullName>
    </submittedName>
</protein>
<feature type="compositionally biased region" description="Polar residues" evidence="1">
    <location>
        <begin position="42"/>
        <end position="52"/>
    </location>
</feature>
<feature type="compositionally biased region" description="Low complexity" evidence="1">
    <location>
        <begin position="27"/>
        <end position="36"/>
    </location>
</feature>
<feature type="region of interest" description="Disordered" evidence="1">
    <location>
        <begin position="27"/>
        <end position="55"/>
    </location>
</feature>
<organism evidence="2 3">
    <name type="scientific">Ogataea polymorpha</name>
    <dbReference type="NCBI Taxonomy" id="460523"/>
    <lineage>
        <taxon>Eukaryota</taxon>
        <taxon>Fungi</taxon>
        <taxon>Dikarya</taxon>
        <taxon>Ascomycota</taxon>
        <taxon>Saccharomycotina</taxon>
        <taxon>Pichiomycetes</taxon>
        <taxon>Pichiales</taxon>
        <taxon>Pichiaceae</taxon>
        <taxon>Ogataea</taxon>
    </lineage>
</organism>
<reference evidence="2" key="1">
    <citation type="journal article" date="2021" name="Open Biol.">
        <title>Shared evolutionary footprints suggest mitochondrial oxidative damage underlies multiple complex I losses in fungi.</title>
        <authorList>
            <person name="Schikora-Tamarit M.A."/>
            <person name="Marcet-Houben M."/>
            <person name="Nosek J."/>
            <person name="Gabaldon T."/>
        </authorList>
    </citation>
    <scope>NUCLEOTIDE SEQUENCE</scope>
    <source>
        <strain evidence="2">NCAIM Y.01608</strain>
    </source>
</reference>